<dbReference type="EMBL" id="CM023480">
    <property type="protein sequence ID" value="KAH7970842.1"/>
    <property type="molecule type" value="Genomic_DNA"/>
</dbReference>
<proteinExistence type="predicted"/>
<reference evidence="1" key="1">
    <citation type="submission" date="2020-05" db="EMBL/GenBank/DDBJ databases">
        <title>Large-scale comparative analyses of tick genomes elucidate their genetic diversity and vector capacities.</title>
        <authorList>
            <person name="Jia N."/>
            <person name="Wang J."/>
            <person name="Shi W."/>
            <person name="Du L."/>
            <person name="Sun Y."/>
            <person name="Zhan W."/>
            <person name="Jiang J."/>
            <person name="Wang Q."/>
            <person name="Zhang B."/>
            <person name="Ji P."/>
            <person name="Sakyi L.B."/>
            <person name="Cui X."/>
            <person name="Yuan T."/>
            <person name="Jiang B."/>
            <person name="Yang W."/>
            <person name="Lam T.T.-Y."/>
            <person name="Chang Q."/>
            <person name="Ding S."/>
            <person name="Wang X."/>
            <person name="Zhu J."/>
            <person name="Ruan X."/>
            <person name="Zhao L."/>
            <person name="Wei J."/>
            <person name="Que T."/>
            <person name="Du C."/>
            <person name="Cheng J."/>
            <person name="Dai P."/>
            <person name="Han X."/>
            <person name="Huang E."/>
            <person name="Gao Y."/>
            <person name="Liu J."/>
            <person name="Shao H."/>
            <person name="Ye R."/>
            <person name="Li L."/>
            <person name="Wei W."/>
            <person name="Wang X."/>
            <person name="Wang C."/>
            <person name="Yang T."/>
            <person name="Huo Q."/>
            <person name="Li W."/>
            <person name="Guo W."/>
            <person name="Chen H."/>
            <person name="Zhou L."/>
            <person name="Ni X."/>
            <person name="Tian J."/>
            <person name="Zhou Y."/>
            <person name="Sheng Y."/>
            <person name="Liu T."/>
            <person name="Pan Y."/>
            <person name="Xia L."/>
            <person name="Li J."/>
            <person name="Zhao F."/>
            <person name="Cao W."/>
        </authorList>
    </citation>
    <scope>NUCLEOTIDE SEQUENCE</scope>
    <source>
        <strain evidence="1">Dsil-2018</strain>
    </source>
</reference>
<comment type="caution">
    <text evidence="1">The sequence shown here is derived from an EMBL/GenBank/DDBJ whole genome shotgun (WGS) entry which is preliminary data.</text>
</comment>
<evidence type="ECO:0000313" key="2">
    <source>
        <dbReference type="Proteomes" id="UP000821865"/>
    </source>
</evidence>
<name>A0ACB8DJS3_DERSI</name>
<gene>
    <name evidence="1" type="ORF">HPB49_015928</name>
</gene>
<keyword evidence="2" id="KW-1185">Reference proteome</keyword>
<dbReference type="Proteomes" id="UP000821865">
    <property type="component" value="Chromosome 11"/>
</dbReference>
<evidence type="ECO:0000313" key="1">
    <source>
        <dbReference type="EMBL" id="KAH7970842.1"/>
    </source>
</evidence>
<protein>
    <submittedName>
        <fullName evidence="1">Uncharacterized protein</fullName>
    </submittedName>
</protein>
<organism evidence="1 2">
    <name type="scientific">Dermacentor silvarum</name>
    <name type="common">Tick</name>
    <dbReference type="NCBI Taxonomy" id="543639"/>
    <lineage>
        <taxon>Eukaryota</taxon>
        <taxon>Metazoa</taxon>
        <taxon>Ecdysozoa</taxon>
        <taxon>Arthropoda</taxon>
        <taxon>Chelicerata</taxon>
        <taxon>Arachnida</taxon>
        <taxon>Acari</taxon>
        <taxon>Parasitiformes</taxon>
        <taxon>Ixodida</taxon>
        <taxon>Ixodoidea</taxon>
        <taxon>Ixodidae</taxon>
        <taxon>Rhipicephalinae</taxon>
        <taxon>Dermacentor</taxon>
    </lineage>
</organism>
<sequence>MGRRFTLFLSAVVYMAGYATLFANTSFVTVLFGRFVTGIATGMVSLCVPAYIAEVSLPAQRGSMGGLLQLAITVGILYSYTLGRFLEWQLLAVACLAGAVLLAALNQYSVESPRWLMLSGRRLDALEMLWKLRGPSGKVDEEFYAIEQVFTRSPTRFDHVLLAAHAHFIQQFSGINMIIFYAHSLSAQSGISISVADCSIIVASLQARGITFFAVWLRDLLVAGV</sequence>
<accession>A0ACB8DJS3</accession>